<evidence type="ECO:0000256" key="4">
    <source>
        <dbReference type="ARBA" id="ARBA00022989"/>
    </source>
</evidence>
<evidence type="ECO:0000256" key="2">
    <source>
        <dbReference type="ARBA" id="ARBA00022679"/>
    </source>
</evidence>
<proteinExistence type="predicted"/>
<evidence type="ECO:0000313" key="8">
    <source>
        <dbReference type="EMBL" id="WOT06967.1"/>
    </source>
</evidence>
<keyword evidence="3" id="KW-0812">Transmembrane</keyword>
<evidence type="ECO:0000313" key="9">
    <source>
        <dbReference type="Proteomes" id="UP001529491"/>
    </source>
</evidence>
<keyword evidence="9" id="KW-1185">Reference proteome</keyword>
<gene>
    <name evidence="8" type="ORF">RGE70_05725</name>
</gene>
<dbReference type="Pfam" id="PF03567">
    <property type="entry name" value="Sulfotransfer_2"/>
    <property type="match status" value="1"/>
</dbReference>
<name>A0ABZ0K310_9GAMM</name>
<dbReference type="PANTHER" id="PTHR12137">
    <property type="entry name" value="CARBOHYDRATE SULFOTRANSFERASE"/>
    <property type="match status" value="1"/>
</dbReference>
<keyword evidence="6" id="KW-0472">Membrane</keyword>
<evidence type="ECO:0000256" key="3">
    <source>
        <dbReference type="ARBA" id="ARBA00022692"/>
    </source>
</evidence>
<keyword evidence="5" id="KW-0333">Golgi apparatus</keyword>
<keyword evidence="4" id="KW-1133">Transmembrane helix</keyword>
<evidence type="ECO:0000256" key="6">
    <source>
        <dbReference type="ARBA" id="ARBA00023136"/>
    </source>
</evidence>
<dbReference type="RefSeq" id="WP_310472930.1">
    <property type="nucleotide sequence ID" value="NZ_CP136522.1"/>
</dbReference>
<dbReference type="InterPro" id="IPR018011">
    <property type="entry name" value="Carb_sulfotrans_8-10"/>
</dbReference>
<comment type="subcellular location">
    <subcellularLocation>
        <location evidence="1">Golgi apparatus membrane</location>
        <topology evidence="1">Single-pass type II membrane protein</topology>
    </subcellularLocation>
</comment>
<keyword evidence="7" id="KW-0325">Glycoprotein</keyword>
<protein>
    <submittedName>
        <fullName evidence="8">Sulfotransferase family 2 domain-containing protein</fullName>
    </submittedName>
</protein>
<evidence type="ECO:0000256" key="7">
    <source>
        <dbReference type="ARBA" id="ARBA00023180"/>
    </source>
</evidence>
<accession>A0ABZ0K310</accession>
<organism evidence="8 9">
    <name type="scientific">Shewanella youngdeokensis</name>
    <dbReference type="NCBI Taxonomy" id="2999068"/>
    <lineage>
        <taxon>Bacteria</taxon>
        <taxon>Pseudomonadati</taxon>
        <taxon>Pseudomonadota</taxon>
        <taxon>Gammaproteobacteria</taxon>
        <taxon>Alteromonadales</taxon>
        <taxon>Shewanellaceae</taxon>
        <taxon>Shewanella</taxon>
    </lineage>
</organism>
<keyword evidence="2" id="KW-0808">Transferase</keyword>
<dbReference type="PANTHER" id="PTHR12137:SF54">
    <property type="entry name" value="CARBOHYDRATE SULFOTRANSFERASE"/>
    <property type="match status" value="1"/>
</dbReference>
<dbReference type="EMBL" id="CP136522">
    <property type="protein sequence ID" value="WOT06967.1"/>
    <property type="molecule type" value="Genomic_DNA"/>
</dbReference>
<reference evidence="8 9" key="1">
    <citation type="submission" date="2023-10" db="EMBL/GenBank/DDBJ databases">
        <title>Complete genome sequence of Shewanella sp. DAU334.</title>
        <authorList>
            <person name="Lee Y.-S."/>
            <person name="Jeong H.-R."/>
            <person name="Hwang E.-J."/>
            <person name="Choi Y.-L."/>
            <person name="Kim G.-D."/>
        </authorList>
    </citation>
    <scope>NUCLEOTIDE SEQUENCE [LARGE SCALE GENOMIC DNA]</scope>
    <source>
        <strain evidence="8 9">DAU334</strain>
    </source>
</reference>
<evidence type="ECO:0000256" key="5">
    <source>
        <dbReference type="ARBA" id="ARBA00023034"/>
    </source>
</evidence>
<evidence type="ECO:0000256" key="1">
    <source>
        <dbReference type="ARBA" id="ARBA00004323"/>
    </source>
</evidence>
<sequence>MHHALPNGAEDYLKPALAHNRIDSGLSFVTEQTHPIELIGDKTIPKYAFVRNPYSRVLSAYLNKIEPYAEGVRGENDDNNYFYRVYTEVDAYHCNNLPLVSKVNFYCFLLWLTNVNNVHTRNEHWRSQVELLQTGSVDYTFIGKLENLDDDDAPTLLNYIGCDIDFPSQKKVSFAPTNATSKLEKYYTEQELKLVNALFLSDFEFFEYDLITDSLELKC</sequence>
<dbReference type="InterPro" id="IPR005331">
    <property type="entry name" value="Sulfotransferase"/>
</dbReference>
<dbReference type="Proteomes" id="UP001529491">
    <property type="component" value="Chromosome"/>
</dbReference>